<dbReference type="EMBL" id="MCFA01000019">
    <property type="protein sequence ID" value="ORY16212.1"/>
    <property type="molecule type" value="Genomic_DNA"/>
</dbReference>
<name>A0A1Y2A132_9PLEO</name>
<evidence type="ECO:0000313" key="3">
    <source>
        <dbReference type="Proteomes" id="UP000193144"/>
    </source>
</evidence>
<accession>A0A1Y2A132</accession>
<keyword evidence="1" id="KW-1133">Transmembrane helix</keyword>
<evidence type="ECO:0000256" key="1">
    <source>
        <dbReference type="SAM" id="Phobius"/>
    </source>
</evidence>
<proteinExistence type="predicted"/>
<keyword evidence="1" id="KW-0472">Membrane</keyword>
<keyword evidence="1" id="KW-0812">Transmembrane</keyword>
<sequence>MKPFERWSFVFEPQSDDSIVNDHVQVEVHGAVAMMISTWTTFSVLFVWFSIQNSYTVEWSRAVFVFEFTFGDTRHSLTPTSLAPVTMSRHALLNPLTNSETTVYNTAAVYSISMHSRCATVINATHRFVAEYTRLPIRWTNINRVLELCRLALVLWFFTILV</sequence>
<comment type="caution">
    <text evidence="2">The sequence shown here is derived from an EMBL/GenBank/DDBJ whole genome shotgun (WGS) entry which is preliminary data.</text>
</comment>
<dbReference type="Proteomes" id="UP000193144">
    <property type="component" value="Unassembled WGS sequence"/>
</dbReference>
<organism evidence="2 3">
    <name type="scientific">Clohesyomyces aquaticus</name>
    <dbReference type="NCBI Taxonomy" id="1231657"/>
    <lineage>
        <taxon>Eukaryota</taxon>
        <taxon>Fungi</taxon>
        <taxon>Dikarya</taxon>
        <taxon>Ascomycota</taxon>
        <taxon>Pezizomycotina</taxon>
        <taxon>Dothideomycetes</taxon>
        <taxon>Pleosporomycetidae</taxon>
        <taxon>Pleosporales</taxon>
        <taxon>Lindgomycetaceae</taxon>
        <taxon>Clohesyomyces</taxon>
    </lineage>
</organism>
<dbReference type="AlphaFoldDB" id="A0A1Y2A132"/>
<protein>
    <submittedName>
        <fullName evidence="2">Uncharacterized protein</fullName>
    </submittedName>
</protein>
<reference evidence="2 3" key="1">
    <citation type="submission" date="2016-07" db="EMBL/GenBank/DDBJ databases">
        <title>Pervasive Adenine N6-methylation of Active Genes in Fungi.</title>
        <authorList>
            <consortium name="DOE Joint Genome Institute"/>
            <person name="Mondo S.J."/>
            <person name="Dannebaum R.O."/>
            <person name="Kuo R.C."/>
            <person name="Labutti K."/>
            <person name="Haridas S."/>
            <person name="Kuo A."/>
            <person name="Salamov A."/>
            <person name="Ahrendt S.R."/>
            <person name="Lipzen A."/>
            <person name="Sullivan W."/>
            <person name="Andreopoulos W.B."/>
            <person name="Clum A."/>
            <person name="Lindquist E."/>
            <person name="Daum C."/>
            <person name="Ramamoorthy G.K."/>
            <person name="Gryganskyi A."/>
            <person name="Culley D."/>
            <person name="Magnuson J.K."/>
            <person name="James T.Y."/>
            <person name="O'Malley M.A."/>
            <person name="Stajich J.E."/>
            <person name="Spatafora J.W."/>
            <person name="Visel A."/>
            <person name="Grigoriev I.V."/>
        </authorList>
    </citation>
    <scope>NUCLEOTIDE SEQUENCE [LARGE SCALE GENOMIC DNA]</scope>
    <source>
        <strain evidence="2 3">CBS 115471</strain>
    </source>
</reference>
<evidence type="ECO:0000313" key="2">
    <source>
        <dbReference type="EMBL" id="ORY16212.1"/>
    </source>
</evidence>
<gene>
    <name evidence="2" type="ORF">BCR34DRAFT_118525</name>
</gene>
<feature type="transmembrane region" description="Helical" evidence="1">
    <location>
        <begin position="31"/>
        <end position="51"/>
    </location>
</feature>
<keyword evidence="3" id="KW-1185">Reference proteome</keyword>